<dbReference type="InterPro" id="IPR011990">
    <property type="entry name" value="TPR-like_helical_dom_sf"/>
</dbReference>
<dbReference type="PROSITE" id="PS50005">
    <property type="entry name" value="TPR"/>
    <property type="match status" value="2"/>
</dbReference>
<name>A0A8E7B274_9EURY</name>
<keyword evidence="1" id="KW-0677">Repeat</keyword>
<evidence type="ECO:0000313" key="4">
    <source>
        <dbReference type="EMBL" id="QVV89723.1"/>
    </source>
</evidence>
<dbReference type="InterPro" id="IPR019734">
    <property type="entry name" value="TPR_rpt"/>
</dbReference>
<dbReference type="KEGG" id="mrtj:KHC33_04195"/>
<dbReference type="SMART" id="SM00028">
    <property type="entry name" value="TPR"/>
    <property type="match status" value="2"/>
</dbReference>
<dbReference type="Proteomes" id="UP000680656">
    <property type="component" value="Chromosome"/>
</dbReference>
<proteinExistence type="predicted"/>
<dbReference type="Pfam" id="PF00515">
    <property type="entry name" value="TPR_1"/>
    <property type="match status" value="1"/>
</dbReference>
<reference evidence="4 5" key="1">
    <citation type="submission" date="2021-05" db="EMBL/GenBank/DDBJ databases">
        <title>A novel Methanospirillum isolate from a pyrite-forming mixed culture.</title>
        <authorList>
            <person name="Bunk B."/>
            <person name="Sproer C."/>
            <person name="Spring S."/>
            <person name="Pester M."/>
        </authorList>
    </citation>
    <scope>NUCLEOTIDE SEQUENCE [LARGE SCALE GENOMIC DNA]</scope>
    <source>
        <strain evidence="4 5">J.3.6.1-F.2.7.3</strain>
    </source>
</reference>
<evidence type="ECO:0000256" key="1">
    <source>
        <dbReference type="ARBA" id="ARBA00022737"/>
    </source>
</evidence>
<protein>
    <submittedName>
        <fullName evidence="4">Tetratricopeptide repeat protein</fullName>
    </submittedName>
</protein>
<evidence type="ECO:0000256" key="2">
    <source>
        <dbReference type="ARBA" id="ARBA00022803"/>
    </source>
</evidence>
<dbReference type="SUPFAM" id="SSF48452">
    <property type="entry name" value="TPR-like"/>
    <property type="match status" value="1"/>
</dbReference>
<evidence type="ECO:0000313" key="5">
    <source>
        <dbReference type="Proteomes" id="UP000680656"/>
    </source>
</evidence>
<dbReference type="InterPro" id="IPR051685">
    <property type="entry name" value="Ycf3/AcsC/BcsC/TPR_MFPF"/>
</dbReference>
<feature type="repeat" description="TPR" evidence="3">
    <location>
        <begin position="3"/>
        <end position="36"/>
    </location>
</feature>
<keyword evidence="2 3" id="KW-0802">TPR repeat</keyword>
<organism evidence="4 5">
    <name type="scientific">Methanospirillum purgamenti</name>
    <dbReference type="NCBI Taxonomy" id="2834276"/>
    <lineage>
        <taxon>Archaea</taxon>
        <taxon>Methanobacteriati</taxon>
        <taxon>Methanobacteriota</taxon>
        <taxon>Stenosarchaea group</taxon>
        <taxon>Methanomicrobia</taxon>
        <taxon>Methanomicrobiales</taxon>
        <taxon>Methanospirillaceae</taxon>
        <taxon>Methanospirillum</taxon>
    </lineage>
</organism>
<sequence>MDETELFQAGIREYRAGNYEEAGELLQNSLELNDQNPKVWNTLGIVFTKVGQYDEAATCFENALMLDPGNETFEKNNRIIATCKTFLNIKYNNSIW</sequence>
<keyword evidence="5" id="KW-1185">Reference proteome</keyword>
<dbReference type="AlphaFoldDB" id="A0A8E7B274"/>
<dbReference type="GeneID" id="65096357"/>
<dbReference type="PANTHER" id="PTHR44943:SF8">
    <property type="entry name" value="TPR REPEAT-CONTAINING PROTEIN MJ0263"/>
    <property type="match status" value="1"/>
</dbReference>
<dbReference type="Gene3D" id="1.25.40.10">
    <property type="entry name" value="Tetratricopeptide repeat domain"/>
    <property type="match status" value="1"/>
</dbReference>
<dbReference type="PROSITE" id="PS50293">
    <property type="entry name" value="TPR_REGION"/>
    <property type="match status" value="1"/>
</dbReference>
<evidence type="ECO:0000256" key="3">
    <source>
        <dbReference type="PROSITE-ProRule" id="PRU00339"/>
    </source>
</evidence>
<gene>
    <name evidence="4" type="ORF">KHC33_04195</name>
</gene>
<feature type="repeat" description="TPR" evidence="3">
    <location>
        <begin position="37"/>
        <end position="70"/>
    </location>
</feature>
<dbReference type="PANTHER" id="PTHR44943">
    <property type="entry name" value="CELLULOSE SYNTHASE OPERON PROTEIN C"/>
    <property type="match status" value="1"/>
</dbReference>
<accession>A0A8E7B274</accession>
<dbReference type="EMBL" id="CP075546">
    <property type="protein sequence ID" value="QVV89723.1"/>
    <property type="molecule type" value="Genomic_DNA"/>
</dbReference>
<dbReference type="RefSeq" id="WP_214420513.1">
    <property type="nucleotide sequence ID" value="NZ_CP075546.1"/>
</dbReference>